<dbReference type="PRINTS" id="PR00811">
    <property type="entry name" value="BCTERIALGSPD"/>
</dbReference>
<dbReference type="InterPro" id="IPR013355">
    <property type="entry name" value="Pilus_4_PilQ"/>
</dbReference>
<dbReference type="InterPro" id="IPR011662">
    <property type="entry name" value="Secretin/TonB_short_N"/>
</dbReference>
<comment type="function">
    <text evidence="10">Required for type IV pilus biogenesis and competence. Could function as a pore for exit of the pilus but also as a channel for entry of heme and antimicrobial agents and uptake of transforming DNA.</text>
</comment>
<evidence type="ECO:0000313" key="16">
    <source>
        <dbReference type="Proteomes" id="UP001368500"/>
    </source>
</evidence>
<feature type="chain" id="PRO_5046002505" description="Type IV pilus biogenesis and competence protein PilQ" evidence="13">
    <location>
        <begin position="24"/>
        <end position="745"/>
    </location>
</feature>
<dbReference type="InterPro" id="IPR004846">
    <property type="entry name" value="T2SS/T3SS_dom"/>
</dbReference>
<dbReference type="Pfam" id="PF03958">
    <property type="entry name" value="Secretin_N"/>
    <property type="match status" value="1"/>
</dbReference>
<dbReference type="PROSITE" id="PS00875">
    <property type="entry name" value="T2SP_D"/>
    <property type="match status" value="1"/>
</dbReference>
<keyword evidence="5 13" id="KW-0732">Signal</keyword>
<name>A0ABU9B490_9BURK</name>
<dbReference type="PANTHER" id="PTHR30604">
    <property type="entry name" value="PROTEIN TRANSPORT PROTEIN HOFQ"/>
    <property type="match status" value="1"/>
</dbReference>
<evidence type="ECO:0000256" key="1">
    <source>
        <dbReference type="ARBA" id="ARBA00004442"/>
    </source>
</evidence>
<evidence type="ECO:0000256" key="8">
    <source>
        <dbReference type="ARBA" id="ARBA00023237"/>
    </source>
</evidence>
<keyword evidence="6" id="KW-0653">Protein transport</keyword>
<keyword evidence="16" id="KW-1185">Reference proteome</keyword>
<comment type="similarity">
    <text evidence="2">Belongs to the bacterial secretin family. PilQ subfamily.</text>
</comment>
<feature type="signal peptide" evidence="13">
    <location>
        <begin position="1"/>
        <end position="23"/>
    </location>
</feature>
<dbReference type="Proteomes" id="UP001368500">
    <property type="component" value="Unassembled WGS sequence"/>
</dbReference>
<evidence type="ECO:0000256" key="6">
    <source>
        <dbReference type="ARBA" id="ARBA00022927"/>
    </source>
</evidence>
<dbReference type="InterPro" id="IPR005644">
    <property type="entry name" value="NolW-like"/>
</dbReference>
<dbReference type="InterPro" id="IPR004845">
    <property type="entry name" value="T2SS_GspD_CS"/>
</dbReference>
<dbReference type="Gene3D" id="3.30.1370.120">
    <property type="match status" value="1"/>
</dbReference>
<comment type="subcellular location">
    <subcellularLocation>
        <location evidence="1 12">Cell outer membrane</location>
    </subcellularLocation>
</comment>
<dbReference type="InterPro" id="IPR001775">
    <property type="entry name" value="GspD/PilQ"/>
</dbReference>
<sequence>MARCAVRLLALVVVCAAPALAQAQNMIRAITSSQQGGADVVRIELDQPLAAVPAGFAVQSPPRVALDLPSTESALGRNVVDINQGNLRSVAVAQGGDRTRLVMNLRQAASYRAEVQGKALVIVLESAAAPAMAAAPAVAPAATAAAGKAPAKADGTVHFADSQNAQTLPLRDIEFRRGTDGAGRVMVSLANPQVGVDIRQQGQSLVVEFLRSSLPETLRRRLDVTDFGTPVQSVASFQSGDRVRLVVEPKGNWQHSAYQTDNQFVLEVRPVVSDPNKLTQGPGYSGEKLSLNFQSIEVRALLQVIADFTNFNVVTSDTVTGNVTLRLKDVPWDQALDIIMQSKGLGVRKSGNVLWIAPKEELTAKEQLDLEAKKKIAELEPVRTQAFQLNYTKAEEVARGLSGQAFSGGSSSGASSGGNTQAQRILSPRGSVIFESRTNQLFVTDIPSKLEEIQVLIGKIDIPVRQVQIEARIVEADDTFGRTLGVKLGATDLRSIQGGTSGYSVGGGNYVSIGGSTTGVAAQTLQSGLTGTSAITSAYNNSNFVNLGANVSSSVFSGVSAAPSVALSLFSPSANRFLNLELSALEADGKGKIVSSPRVITADQTKALIEQGTELPYQQATSSGATSVAFKKANLKLEVTPQITPEGAVIMSLDINKDSVGQSTTQGFAIDTKHVQTQVLVENGGTVVIGGIFTQTEAQNTNKVPLLGDIPVVGALFRNTTRTVAKTELLIFITPKIVSERAAMR</sequence>
<comment type="caution">
    <text evidence="15">The sequence shown here is derived from an EMBL/GenBank/DDBJ whole genome shotgun (WGS) entry which is preliminary data.</text>
</comment>
<dbReference type="EMBL" id="JBBUTF010000002">
    <property type="protein sequence ID" value="MEK8024685.1"/>
    <property type="molecule type" value="Genomic_DNA"/>
</dbReference>
<evidence type="ECO:0000256" key="7">
    <source>
        <dbReference type="ARBA" id="ARBA00023136"/>
    </source>
</evidence>
<evidence type="ECO:0000259" key="14">
    <source>
        <dbReference type="SMART" id="SM00965"/>
    </source>
</evidence>
<dbReference type="Pfam" id="PF00263">
    <property type="entry name" value="Secretin"/>
    <property type="match status" value="1"/>
</dbReference>
<keyword evidence="4 12" id="KW-0813">Transport</keyword>
<keyword evidence="9" id="KW-0178">Competence</keyword>
<dbReference type="NCBIfam" id="TIGR02515">
    <property type="entry name" value="IV_pilus_PilQ"/>
    <property type="match status" value="1"/>
</dbReference>
<gene>
    <name evidence="15" type="ORF">AACH11_01725</name>
</gene>
<dbReference type="Pfam" id="PF11741">
    <property type="entry name" value="AMIN"/>
    <property type="match status" value="2"/>
</dbReference>
<evidence type="ECO:0000256" key="4">
    <source>
        <dbReference type="ARBA" id="ARBA00022448"/>
    </source>
</evidence>
<dbReference type="SMART" id="SM00965">
    <property type="entry name" value="STN"/>
    <property type="match status" value="1"/>
</dbReference>
<proteinExistence type="inferred from homology"/>
<dbReference type="InterPro" id="IPR051808">
    <property type="entry name" value="Type_IV_pilus_biogenesis"/>
</dbReference>
<keyword evidence="7" id="KW-0472">Membrane</keyword>
<evidence type="ECO:0000256" key="10">
    <source>
        <dbReference type="ARBA" id="ARBA00024678"/>
    </source>
</evidence>
<dbReference type="PANTHER" id="PTHR30604:SF1">
    <property type="entry name" value="DNA UTILIZATION PROTEIN HOFQ"/>
    <property type="match status" value="1"/>
</dbReference>
<dbReference type="Gene3D" id="2.60.40.3500">
    <property type="match status" value="1"/>
</dbReference>
<evidence type="ECO:0000256" key="12">
    <source>
        <dbReference type="RuleBase" id="RU004004"/>
    </source>
</evidence>
<dbReference type="Pfam" id="PF07660">
    <property type="entry name" value="STN"/>
    <property type="match status" value="1"/>
</dbReference>
<protein>
    <recommendedName>
        <fullName evidence="3">Type IV pilus biogenesis and competence protein PilQ</fullName>
    </recommendedName>
</protein>
<organism evidence="15 16">
    <name type="scientific">Pseudaquabacterium rugosum</name>
    <dbReference type="NCBI Taxonomy" id="2984194"/>
    <lineage>
        <taxon>Bacteria</taxon>
        <taxon>Pseudomonadati</taxon>
        <taxon>Pseudomonadota</taxon>
        <taxon>Betaproteobacteria</taxon>
        <taxon>Burkholderiales</taxon>
        <taxon>Sphaerotilaceae</taxon>
        <taxon>Pseudaquabacterium</taxon>
    </lineage>
</organism>
<dbReference type="Gene3D" id="3.30.1370.130">
    <property type="match status" value="1"/>
</dbReference>
<evidence type="ECO:0000256" key="11">
    <source>
        <dbReference type="ARBA" id="ARBA00025897"/>
    </source>
</evidence>
<evidence type="ECO:0000313" key="15">
    <source>
        <dbReference type="EMBL" id="MEK8024685.1"/>
    </source>
</evidence>
<feature type="domain" description="Secretin/TonB short N-terminal" evidence="14">
    <location>
        <begin position="311"/>
        <end position="359"/>
    </location>
</feature>
<dbReference type="InterPro" id="IPR021731">
    <property type="entry name" value="AMIN_dom"/>
</dbReference>
<evidence type="ECO:0000256" key="13">
    <source>
        <dbReference type="SAM" id="SignalP"/>
    </source>
</evidence>
<evidence type="ECO:0000256" key="3">
    <source>
        <dbReference type="ARBA" id="ARBA00014124"/>
    </source>
</evidence>
<evidence type="ECO:0000256" key="9">
    <source>
        <dbReference type="ARBA" id="ARBA00023287"/>
    </source>
</evidence>
<reference evidence="15 16" key="1">
    <citation type="submission" date="2024-04" db="EMBL/GenBank/DDBJ databases">
        <title>Novel species of the genus Ideonella isolated from streams.</title>
        <authorList>
            <person name="Lu H."/>
        </authorList>
    </citation>
    <scope>NUCLEOTIDE SEQUENCE [LARGE SCALE GENOMIC DNA]</scope>
    <source>
        <strain evidence="15 16">BYS139W</strain>
    </source>
</reference>
<evidence type="ECO:0000256" key="5">
    <source>
        <dbReference type="ARBA" id="ARBA00022729"/>
    </source>
</evidence>
<dbReference type="InterPro" id="IPR038591">
    <property type="entry name" value="NolW-like_sf"/>
</dbReference>
<dbReference type="RefSeq" id="WP_341372462.1">
    <property type="nucleotide sequence ID" value="NZ_JBBUTF010000002.1"/>
</dbReference>
<comment type="subunit">
    <text evidence="11">Homododecamer. Tetramer of trimer.</text>
</comment>
<accession>A0ABU9B490</accession>
<evidence type="ECO:0000256" key="2">
    <source>
        <dbReference type="ARBA" id="ARBA00006304"/>
    </source>
</evidence>
<keyword evidence="8" id="KW-0998">Cell outer membrane</keyword>
<dbReference type="Gene3D" id="2.60.40.3470">
    <property type="match status" value="1"/>
</dbReference>